<dbReference type="Pfam" id="PF01569">
    <property type="entry name" value="PAP2"/>
    <property type="match status" value="1"/>
</dbReference>
<dbReference type="Gene3D" id="1.20.144.10">
    <property type="entry name" value="Phosphatidic acid phosphatase type 2/haloperoxidase"/>
    <property type="match status" value="1"/>
</dbReference>
<evidence type="ECO:0000256" key="1">
    <source>
        <dbReference type="SAM" id="Phobius"/>
    </source>
</evidence>
<sequence length="256" mass="27474">MNDWLRRRFDPERRLGLRLTVASGALALVAVPFMLLLVLVKTASEPLNRIDQGAAERLHAQAVAHPSFARAMELVSDVFGPLTWRIAVGAAVAWLLYRRAYHLALWAATTITVGGLLGLAVKVVVARARPHLPDPVALAPGASFPSGHTVNATLGAGILLLLALPLVRERGRAVVWALAVLIPLAVGFSRIALGVHWFSDVVAGLVLGVAVVAATSAAFETWRRDVGRRPVEPYKEGVGREARRDLLPEGGDRIGR</sequence>
<feature type="transmembrane region" description="Helical" evidence="1">
    <location>
        <begin position="148"/>
        <end position="167"/>
    </location>
</feature>
<dbReference type="PANTHER" id="PTHR14969">
    <property type="entry name" value="SPHINGOSINE-1-PHOSPHATE PHOSPHOHYDROLASE"/>
    <property type="match status" value="1"/>
</dbReference>
<accession>A0ABQ4FUN7</accession>
<reference evidence="3 4" key="1">
    <citation type="submission" date="2021-01" db="EMBL/GenBank/DDBJ databases">
        <title>Whole genome shotgun sequence of Microbispora corallina NBRC 16416.</title>
        <authorList>
            <person name="Komaki H."/>
            <person name="Tamura T."/>
        </authorList>
    </citation>
    <scope>NUCLEOTIDE SEQUENCE [LARGE SCALE GENOMIC DNA]</scope>
    <source>
        <strain evidence="3 4">NBRC 16416</strain>
    </source>
</reference>
<name>A0ABQ4FUN7_9ACTN</name>
<protein>
    <submittedName>
        <fullName evidence="3">Phosphatase PAP2 family protein</fullName>
    </submittedName>
</protein>
<feature type="domain" description="Phosphatidic acid phosphatase type 2/haloperoxidase" evidence="2">
    <location>
        <begin position="100"/>
        <end position="216"/>
    </location>
</feature>
<comment type="caution">
    <text evidence="3">The sequence shown here is derived from an EMBL/GenBank/DDBJ whole genome shotgun (WGS) entry which is preliminary data.</text>
</comment>
<feature type="transmembrane region" description="Helical" evidence="1">
    <location>
        <begin position="78"/>
        <end position="97"/>
    </location>
</feature>
<dbReference type="Proteomes" id="UP000603904">
    <property type="component" value="Unassembled WGS sequence"/>
</dbReference>
<evidence type="ECO:0000313" key="4">
    <source>
        <dbReference type="Proteomes" id="UP000603904"/>
    </source>
</evidence>
<feature type="transmembrane region" description="Helical" evidence="1">
    <location>
        <begin position="21"/>
        <end position="40"/>
    </location>
</feature>
<feature type="transmembrane region" description="Helical" evidence="1">
    <location>
        <begin position="174"/>
        <end position="195"/>
    </location>
</feature>
<dbReference type="CDD" id="cd03392">
    <property type="entry name" value="PAP2_like_2"/>
    <property type="match status" value="1"/>
</dbReference>
<evidence type="ECO:0000259" key="2">
    <source>
        <dbReference type="SMART" id="SM00014"/>
    </source>
</evidence>
<organism evidence="3 4">
    <name type="scientific">Microbispora corallina</name>
    <dbReference type="NCBI Taxonomy" id="83302"/>
    <lineage>
        <taxon>Bacteria</taxon>
        <taxon>Bacillati</taxon>
        <taxon>Actinomycetota</taxon>
        <taxon>Actinomycetes</taxon>
        <taxon>Streptosporangiales</taxon>
        <taxon>Streptosporangiaceae</taxon>
        <taxon>Microbispora</taxon>
    </lineage>
</organism>
<dbReference type="RefSeq" id="WP_239103418.1">
    <property type="nucleotide sequence ID" value="NZ_BAAAGP010000005.1"/>
</dbReference>
<dbReference type="SUPFAM" id="SSF48317">
    <property type="entry name" value="Acid phosphatase/Vanadium-dependent haloperoxidase"/>
    <property type="match status" value="1"/>
</dbReference>
<keyword evidence="1" id="KW-1133">Transmembrane helix</keyword>
<evidence type="ECO:0000313" key="3">
    <source>
        <dbReference type="EMBL" id="GIH38534.1"/>
    </source>
</evidence>
<keyword evidence="1" id="KW-0812">Transmembrane</keyword>
<dbReference type="SMART" id="SM00014">
    <property type="entry name" value="acidPPc"/>
    <property type="match status" value="1"/>
</dbReference>
<dbReference type="InterPro" id="IPR000326">
    <property type="entry name" value="PAP2/HPO"/>
</dbReference>
<dbReference type="EMBL" id="BOOC01000004">
    <property type="protein sequence ID" value="GIH38534.1"/>
    <property type="molecule type" value="Genomic_DNA"/>
</dbReference>
<keyword evidence="4" id="KW-1185">Reference proteome</keyword>
<dbReference type="PANTHER" id="PTHR14969:SF13">
    <property type="entry name" value="AT30094P"/>
    <property type="match status" value="1"/>
</dbReference>
<dbReference type="InterPro" id="IPR036938">
    <property type="entry name" value="PAP2/HPO_sf"/>
</dbReference>
<feature type="transmembrane region" description="Helical" evidence="1">
    <location>
        <begin position="201"/>
        <end position="219"/>
    </location>
</feature>
<gene>
    <name evidence="3" type="ORF">Mco01_15340</name>
</gene>
<keyword evidence="1" id="KW-0472">Membrane</keyword>
<feature type="transmembrane region" description="Helical" evidence="1">
    <location>
        <begin position="104"/>
        <end position="128"/>
    </location>
</feature>
<proteinExistence type="predicted"/>